<keyword evidence="4" id="KW-0812">Transmembrane</keyword>
<protein>
    <recommendedName>
        <fullName evidence="7">Cell wall anchored protein</fullName>
    </recommendedName>
</protein>
<dbReference type="Gene3D" id="1.20.5.510">
    <property type="entry name" value="Single helix bin"/>
    <property type="match status" value="1"/>
</dbReference>
<evidence type="ECO:0000256" key="4">
    <source>
        <dbReference type="SAM" id="Phobius"/>
    </source>
</evidence>
<dbReference type="PANTHER" id="PTHR46228:SF2">
    <property type="entry name" value="KELCH REPEAT PROTEIN (AFU_ORTHOLOGUE AFUA_4G14350)"/>
    <property type="match status" value="1"/>
</dbReference>
<keyword evidence="4" id="KW-0472">Membrane</keyword>
<dbReference type="PANTHER" id="PTHR46228">
    <property type="entry name" value="KELCH DOMAIN-CONTAINING PROTEIN"/>
    <property type="match status" value="1"/>
</dbReference>
<dbReference type="InterPro" id="IPR011043">
    <property type="entry name" value="Gal_Oxase/kelch_b-propeller"/>
</dbReference>
<reference evidence="5" key="1">
    <citation type="submission" date="2021-03" db="EMBL/GenBank/DDBJ databases">
        <title>Comparative genomics and phylogenomic investigation of the class Geoglossomycetes provide insights into ecological specialization and systematics.</title>
        <authorList>
            <person name="Melie T."/>
            <person name="Pirro S."/>
            <person name="Miller A.N."/>
            <person name="Quandt A."/>
        </authorList>
    </citation>
    <scope>NUCLEOTIDE SEQUENCE</scope>
    <source>
        <strain evidence="5">CAQ_001_2017</strain>
    </source>
</reference>
<feature type="transmembrane region" description="Helical" evidence="4">
    <location>
        <begin position="445"/>
        <end position="468"/>
    </location>
</feature>
<accession>A0A9P8LES8</accession>
<feature type="region of interest" description="Disordered" evidence="3">
    <location>
        <begin position="525"/>
        <end position="562"/>
    </location>
</feature>
<dbReference type="SUPFAM" id="SSF50965">
    <property type="entry name" value="Galactose oxidase, central domain"/>
    <property type="match status" value="1"/>
</dbReference>
<evidence type="ECO:0000313" key="6">
    <source>
        <dbReference type="Proteomes" id="UP000750711"/>
    </source>
</evidence>
<feature type="compositionally biased region" description="Basic and acidic residues" evidence="3">
    <location>
        <begin position="495"/>
        <end position="504"/>
    </location>
</feature>
<sequence length="562" mass="60626">TLRNGTLYIDGGLETFVQNNTNSNFNGSLVAGYNNYLIMVDMSDSWDWKVNVSQSYVAKAENPATGTEPPIVVDGALFQGSPTDSNIYLYGGTTSFWNTSFPKWQPPTSFQYVLWSFDTISKVWNQFDVSNVSPYRPSGGSWADAPDLSLAFYLGGIINNGSQITTANIGNNSHAGVPGMIVIDTKSQSARNVSTAELTGNNPRSRGNMVYVPHYGDKGLLVTIGGSYKAQSDLSDDVIGTLIPLDTIEVFDVASLDNNQNGKWYKQKTSGDIPPPRIDACAVVASAPDNSSHNIYIYGGRNVTGIYDQIYVLSIPSFTWTKIFEGQSPRFGMTCHLAAKRQLITVGGWSDFNLTKGCDWEDKGLGVYDLSSLIWGSRFNAYAKDYTVPTPVVSVIGGSTDGAATMTSPLAGYTNPAFGHLFDKSINPNPQNATASSTSKPNKGAIAGGVVGGVAALAIVGGAIAFFIRRRRRPLSISAPAPAELSGSTFAQPIQEKDASQARPDVDAELVAQTGHYVELPADRGVEIMGYTQKPKTDTKDDVEEKDEKDHKEQDYKDVPMI</sequence>
<evidence type="ECO:0000256" key="1">
    <source>
        <dbReference type="ARBA" id="ARBA00022441"/>
    </source>
</evidence>
<feature type="compositionally biased region" description="Basic and acidic residues" evidence="3">
    <location>
        <begin position="546"/>
        <end position="562"/>
    </location>
</feature>
<feature type="non-terminal residue" evidence="5">
    <location>
        <position position="1"/>
    </location>
</feature>
<organism evidence="5 6">
    <name type="scientific">Trichoglossum hirsutum</name>
    <dbReference type="NCBI Taxonomy" id="265104"/>
    <lineage>
        <taxon>Eukaryota</taxon>
        <taxon>Fungi</taxon>
        <taxon>Dikarya</taxon>
        <taxon>Ascomycota</taxon>
        <taxon>Pezizomycotina</taxon>
        <taxon>Geoglossomycetes</taxon>
        <taxon>Geoglossales</taxon>
        <taxon>Geoglossaceae</taxon>
        <taxon>Trichoglossum</taxon>
    </lineage>
</organism>
<comment type="caution">
    <text evidence="5">The sequence shown here is derived from an EMBL/GenBank/DDBJ whole genome shotgun (WGS) entry which is preliminary data.</text>
</comment>
<dbReference type="Gene3D" id="2.120.10.80">
    <property type="entry name" value="Kelch-type beta propeller"/>
    <property type="match status" value="1"/>
</dbReference>
<dbReference type="EMBL" id="JAGHQM010000296">
    <property type="protein sequence ID" value="KAH0562766.1"/>
    <property type="molecule type" value="Genomic_DNA"/>
</dbReference>
<proteinExistence type="predicted"/>
<dbReference type="AlphaFoldDB" id="A0A9P8LES8"/>
<dbReference type="InterPro" id="IPR015915">
    <property type="entry name" value="Kelch-typ_b-propeller"/>
</dbReference>
<gene>
    <name evidence="5" type="ORF">GP486_002585</name>
</gene>
<keyword evidence="4" id="KW-1133">Transmembrane helix</keyword>
<keyword evidence="1" id="KW-0880">Kelch repeat</keyword>
<evidence type="ECO:0000313" key="5">
    <source>
        <dbReference type="EMBL" id="KAH0562766.1"/>
    </source>
</evidence>
<keyword evidence="6" id="KW-1185">Reference proteome</keyword>
<dbReference type="Proteomes" id="UP000750711">
    <property type="component" value="Unassembled WGS sequence"/>
</dbReference>
<evidence type="ECO:0008006" key="7">
    <source>
        <dbReference type="Google" id="ProtNLM"/>
    </source>
</evidence>
<feature type="region of interest" description="Disordered" evidence="3">
    <location>
        <begin position="479"/>
        <end position="504"/>
    </location>
</feature>
<keyword evidence="2" id="KW-0677">Repeat</keyword>
<evidence type="ECO:0000256" key="3">
    <source>
        <dbReference type="SAM" id="MobiDB-lite"/>
    </source>
</evidence>
<evidence type="ECO:0000256" key="2">
    <source>
        <dbReference type="ARBA" id="ARBA00022737"/>
    </source>
</evidence>
<name>A0A9P8LES8_9PEZI</name>